<dbReference type="OrthoDB" id="1453638at2"/>
<gene>
    <name evidence="2" type="ORF">DFQ09_104347</name>
</gene>
<feature type="transmembrane region" description="Helical" evidence="1">
    <location>
        <begin position="6"/>
        <end position="25"/>
    </location>
</feature>
<sequence>MNDTYFIAIVITILICHLVAIIVAYKKGKSTLIIPYLNMVMVIDIFVFWAITSPNVKEHNFEFTELAVIGLEACILIFAFYAIFGFYNKTPVKVINSIGFGLHLLVTIGLLYYRLAFKFDRLF</sequence>
<evidence type="ECO:0000256" key="1">
    <source>
        <dbReference type="SAM" id="Phobius"/>
    </source>
</evidence>
<evidence type="ECO:0000313" key="3">
    <source>
        <dbReference type="Proteomes" id="UP000256919"/>
    </source>
</evidence>
<feature type="transmembrane region" description="Helical" evidence="1">
    <location>
        <begin position="66"/>
        <end position="87"/>
    </location>
</feature>
<evidence type="ECO:0000313" key="2">
    <source>
        <dbReference type="EMBL" id="REE24575.1"/>
    </source>
</evidence>
<keyword evidence="1" id="KW-0812">Transmembrane</keyword>
<comment type="caution">
    <text evidence="2">The sequence shown here is derived from an EMBL/GenBank/DDBJ whole genome shotgun (WGS) entry which is preliminary data.</text>
</comment>
<keyword evidence="1" id="KW-0472">Membrane</keyword>
<dbReference type="AlphaFoldDB" id="A0A3D9MX52"/>
<feature type="transmembrane region" description="Helical" evidence="1">
    <location>
        <begin position="94"/>
        <end position="113"/>
    </location>
</feature>
<dbReference type="EMBL" id="QREI01000004">
    <property type="protein sequence ID" value="REE24575.1"/>
    <property type="molecule type" value="Genomic_DNA"/>
</dbReference>
<keyword evidence="3" id="KW-1185">Reference proteome</keyword>
<accession>A0A3D9MX52</accession>
<proteinExistence type="predicted"/>
<keyword evidence="1" id="KW-1133">Transmembrane helix</keyword>
<protein>
    <submittedName>
        <fullName evidence="2">Uncharacterized protein</fullName>
    </submittedName>
</protein>
<feature type="transmembrane region" description="Helical" evidence="1">
    <location>
        <begin position="32"/>
        <end position="51"/>
    </location>
</feature>
<name>A0A3D9MX52_9FLAO</name>
<reference evidence="2 3" key="1">
    <citation type="submission" date="2018-07" db="EMBL/GenBank/DDBJ databases">
        <title>Genomic Encyclopedia of Type Strains, Phase III (KMG-III): the genomes of soil and plant-associated and newly described type strains.</title>
        <authorList>
            <person name="Whitman W."/>
        </authorList>
    </citation>
    <scope>NUCLEOTIDE SEQUENCE [LARGE SCALE GENOMIC DNA]</scope>
    <source>
        <strain evidence="2 3">CECT 7948</strain>
    </source>
</reference>
<organism evidence="2 3">
    <name type="scientific">Winogradskyella pacifica</name>
    <dbReference type="NCBI Taxonomy" id="664642"/>
    <lineage>
        <taxon>Bacteria</taxon>
        <taxon>Pseudomonadati</taxon>
        <taxon>Bacteroidota</taxon>
        <taxon>Flavobacteriia</taxon>
        <taxon>Flavobacteriales</taxon>
        <taxon>Flavobacteriaceae</taxon>
        <taxon>Winogradskyella</taxon>
    </lineage>
</organism>
<dbReference type="Proteomes" id="UP000256919">
    <property type="component" value="Unassembled WGS sequence"/>
</dbReference>